<protein>
    <submittedName>
        <fullName evidence="2">Uncharacterized protein</fullName>
    </submittedName>
</protein>
<dbReference type="OrthoDB" id="5986656at2759"/>
<evidence type="ECO:0000313" key="3">
    <source>
        <dbReference type="Proteomes" id="UP001163046"/>
    </source>
</evidence>
<gene>
    <name evidence="2" type="ORF">OS493_012258</name>
</gene>
<evidence type="ECO:0000256" key="1">
    <source>
        <dbReference type="SAM" id="Coils"/>
    </source>
</evidence>
<proteinExistence type="predicted"/>
<feature type="coiled-coil region" evidence="1">
    <location>
        <begin position="18"/>
        <end position="59"/>
    </location>
</feature>
<keyword evidence="3" id="KW-1185">Reference proteome</keyword>
<organism evidence="2 3">
    <name type="scientific">Desmophyllum pertusum</name>
    <dbReference type="NCBI Taxonomy" id="174260"/>
    <lineage>
        <taxon>Eukaryota</taxon>
        <taxon>Metazoa</taxon>
        <taxon>Cnidaria</taxon>
        <taxon>Anthozoa</taxon>
        <taxon>Hexacorallia</taxon>
        <taxon>Scleractinia</taxon>
        <taxon>Caryophylliina</taxon>
        <taxon>Caryophylliidae</taxon>
        <taxon>Desmophyllum</taxon>
    </lineage>
</organism>
<dbReference type="EMBL" id="MU825878">
    <property type="protein sequence ID" value="KAJ7385930.1"/>
    <property type="molecule type" value="Genomic_DNA"/>
</dbReference>
<sequence length="224" mass="25024">MPNTGNQRFDVASYMKARKEAREKVVSENRNLAKETKKIQRLQVKVEKAREKTRELLSEVDINLPHGNASELRSRKATSLQNGTSNINARTAAKQRRETLSACSRVHGATKNNVKVAFDGMFDTLQKRCKLETLKEYVVSNKSLTKAVVSDSCKKDLEGFENSSDNVKRSILTFYSAGVLGKCKYQSVRLALSMKTHSTKPGAKTRITLAQGLRYPSSLPITNL</sequence>
<evidence type="ECO:0000313" key="2">
    <source>
        <dbReference type="EMBL" id="KAJ7385930.1"/>
    </source>
</evidence>
<name>A0A9W9ZR61_9CNID</name>
<dbReference type="AlphaFoldDB" id="A0A9W9ZR61"/>
<dbReference type="Proteomes" id="UP001163046">
    <property type="component" value="Unassembled WGS sequence"/>
</dbReference>
<keyword evidence="1" id="KW-0175">Coiled coil</keyword>
<reference evidence="2" key="1">
    <citation type="submission" date="2023-01" db="EMBL/GenBank/DDBJ databases">
        <title>Genome assembly of the deep-sea coral Lophelia pertusa.</title>
        <authorList>
            <person name="Herrera S."/>
            <person name="Cordes E."/>
        </authorList>
    </citation>
    <scope>NUCLEOTIDE SEQUENCE</scope>
    <source>
        <strain evidence="2">USNM1676648</strain>
        <tissue evidence="2">Polyp</tissue>
    </source>
</reference>
<comment type="caution">
    <text evidence="2">The sequence shown here is derived from an EMBL/GenBank/DDBJ whole genome shotgun (WGS) entry which is preliminary data.</text>
</comment>
<accession>A0A9W9ZR61</accession>